<dbReference type="InterPro" id="IPR036388">
    <property type="entry name" value="WH-like_DNA-bd_sf"/>
</dbReference>
<dbReference type="RefSeq" id="WP_255970984.1">
    <property type="nucleotide sequence ID" value="NZ_JANFQF010000014.1"/>
</dbReference>
<dbReference type="PROSITE" id="PS50995">
    <property type="entry name" value="HTH_MARR_2"/>
    <property type="match status" value="1"/>
</dbReference>
<organism evidence="2 3">
    <name type="scientific">Rhodococcus tibetensis</name>
    <dbReference type="NCBI Taxonomy" id="2965064"/>
    <lineage>
        <taxon>Bacteria</taxon>
        <taxon>Bacillati</taxon>
        <taxon>Actinomycetota</taxon>
        <taxon>Actinomycetes</taxon>
        <taxon>Mycobacteriales</taxon>
        <taxon>Nocardiaceae</taxon>
        <taxon>Rhodococcus</taxon>
    </lineage>
</organism>
<dbReference type="Proteomes" id="UP001524501">
    <property type="component" value="Unassembled WGS sequence"/>
</dbReference>
<dbReference type="PRINTS" id="PR00598">
    <property type="entry name" value="HTHMARR"/>
</dbReference>
<name>A0ABT1QIM3_9NOCA</name>
<evidence type="ECO:0000313" key="3">
    <source>
        <dbReference type="Proteomes" id="UP001524501"/>
    </source>
</evidence>
<sequence>MNHDRNQSLALLVRDFALAVSRYRAAATDRDIGLTEMVALGHLYANGPLTPGELAAELVITSASATELIDRLEEVGYAHRRAHLTDRRKRLVDLTSNGRKAATTLYSDFGARTAMIYGMLTSSQQEGVERFLTEVIAQLERPAPVDPTLEPPSESR</sequence>
<dbReference type="InterPro" id="IPR000835">
    <property type="entry name" value="HTH_MarR-typ"/>
</dbReference>
<protein>
    <submittedName>
        <fullName evidence="2">MarR family transcriptional regulator</fullName>
    </submittedName>
</protein>
<evidence type="ECO:0000313" key="2">
    <source>
        <dbReference type="EMBL" id="MCQ4120940.1"/>
    </source>
</evidence>
<dbReference type="InterPro" id="IPR039422">
    <property type="entry name" value="MarR/SlyA-like"/>
</dbReference>
<feature type="domain" description="HTH marR-type" evidence="1">
    <location>
        <begin position="6"/>
        <end position="137"/>
    </location>
</feature>
<dbReference type="SMART" id="SM00347">
    <property type="entry name" value="HTH_MARR"/>
    <property type="match status" value="1"/>
</dbReference>
<comment type="caution">
    <text evidence="2">The sequence shown here is derived from an EMBL/GenBank/DDBJ whole genome shotgun (WGS) entry which is preliminary data.</text>
</comment>
<gene>
    <name evidence="2" type="ORF">NOF53_17515</name>
</gene>
<dbReference type="InterPro" id="IPR036390">
    <property type="entry name" value="WH_DNA-bd_sf"/>
</dbReference>
<proteinExistence type="predicted"/>
<dbReference type="PANTHER" id="PTHR33164">
    <property type="entry name" value="TRANSCRIPTIONAL REGULATOR, MARR FAMILY"/>
    <property type="match status" value="1"/>
</dbReference>
<dbReference type="SUPFAM" id="SSF46785">
    <property type="entry name" value="Winged helix' DNA-binding domain"/>
    <property type="match status" value="1"/>
</dbReference>
<dbReference type="PANTHER" id="PTHR33164:SF106">
    <property type="entry name" value="TRANSCRIPTIONAL REGULATORY PROTEIN"/>
    <property type="match status" value="1"/>
</dbReference>
<reference evidence="2 3" key="1">
    <citation type="submission" date="2022-07" db="EMBL/GenBank/DDBJ databases">
        <title>Degradation activity of malathion, p-nitrophenol and potential low-temperature adaptation strategy of Rhodococcus sp. FXJ9.536.</title>
        <authorList>
            <person name="Huang J."/>
            <person name="Huang Y."/>
        </authorList>
    </citation>
    <scope>NUCLEOTIDE SEQUENCE [LARGE SCALE GENOMIC DNA]</scope>
    <source>
        <strain evidence="2 3">FXJ9.536</strain>
    </source>
</reference>
<dbReference type="Pfam" id="PF12802">
    <property type="entry name" value="MarR_2"/>
    <property type="match status" value="1"/>
</dbReference>
<dbReference type="Gene3D" id="1.10.10.10">
    <property type="entry name" value="Winged helix-like DNA-binding domain superfamily/Winged helix DNA-binding domain"/>
    <property type="match status" value="1"/>
</dbReference>
<accession>A0ABT1QIM3</accession>
<keyword evidence="3" id="KW-1185">Reference proteome</keyword>
<evidence type="ECO:0000259" key="1">
    <source>
        <dbReference type="PROSITE" id="PS50995"/>
    </source>
</evidence>
<dbReference type="EMBL" id="JANFQF010000014">
    <property type="protein sequence ID" value="MCQ4120940.1"/>
    <property type="molecule type" value="Genomic_DNA"/>
</dbReference>